<evidence type="ECO:0000259" key="11">
    <source>
        <dbReference type="Pfam" id="PF18885"/>
    </source>
</evidence>
<evidence type="ECO:0000256" key="8">
    <source>
        <dbReference type="PROSITE-ProRule" id="PRU10057"/>
    </source>
</evidence>
<feature type="domain" description="DUF5648" evidence="11">
    <location>
        <begin position="103"/>
        <end position="175"/>
    </location>
</feature>
<evidence type="ECO:0000256" key="6">
    <source>
        <dbReference type="ARBA" id="ARBA00023295"/>
    </source>
</evidence>
<dbReference type="GO" id="GO:0004553">
    <property type="term" value="F:hydrolase activity, hydrolyzing O-glycosyl compounds"/>
    <property type="evidence" value="ECO:0007669"/>
    <property type="project" value="InterPro"/>
</dbReference>
<dbReference type="SUPFAM" id="SSF51989">
    <property type="entry name" value="Glycosyl hydrolases family 6, cellulases"/>
    <property type="match status" value="1"/>
</dbReference>
<dbReference type="Pfam" id="PF01341">
    <property type="entry name" value="Glyco_hydro_6"/>
    <property type="match status" value="1"/>
</dbReference>
<dbReference type="PANTHER" id="PTHR34876">
    <property type="match status" value="1"/>
</dbReference>
<dbReference type="STRING" id="630515.SAMN04489812_2104"/>
<feature type="active site" description="Proton donor" evidence="8">
    <location>
        <position position="306"/>
    </location>
</feature>
<protein>
    <recommendedName>
        <fullName evidence="9">Glucanase</fullName>
        <ecNumber evidence="9">3.2.1.-</ecNumber>
    </recommendedName>
</protein>
<dbReference type="PRINTS" id="PR00733">
    <property type="entry name" value="GLHYDRLASE6"/>
</dbReference>
<dbReference type="InterPro" id="IPR001524">
    <property type="entry name" value="Glyco_hydro_6_CS"/>
</dbReference>
<accession>A0A1H1SQT6</accession>
<dbReference type="Proteomes" id="UP000199103">
    <property type="component" value="Chromosome I"/>
</dbReference>
<proteinExistence type="inferred from homology"/>
<keyword evidence="13" id="KW-1185">Reference proteome</keyword>
<dbReference type="EC" id="3.2.1.-" evidence="9"/>
<keyword evidence="1" id="KW-0732">Signal</keyword>
<gene>
    <name evidence="12" type="ORF">SAMN04489812_2104</name>
</gene>
<feature type="compositionally biased region" description="Basic and acidic residues" evidence="10">
    <location>
        <begin position="433"/>
        <end position="444"/>
    </location>
</feature>
<dbReference type="InterPro" id="IPR043708">
    <property type="entry name" value="DUF5648"/>
</dbReference>
<keyword evidence="4" id="KW-1015">Disulfide bond</keyword>
<dbReference type="AlphaFoldDB" id="A0A1H1SQT6"/>
<evidence type="ECO:0000256" key="9">
    <source>
        <dbReference type="RuleBase" id="RU361186"/>
    </source>
</evidence>
<evidence type="ECO:0000256" key="4">
    <source>
        <dbReference type="ARBA" id="ARBA00023157"/>
    </source>
</evidence>
<evidence type="ECO:0000256" key="5">
    <source>
        <dbReference type="ARBA" id="ARBA00023277"/>
    </source>
</evidence>
<keyword evidence="2 9" id="KW-0378">Hydrolase</keyword>
<feature type="region of interest" description="Disordered" evidence="10">
    <location>
        <begin position="409"/>
        <end position="445"/>
    </location>
</feature>
<evidence type="ECO:0000256" key="7">
    <source>
        <dbReference type="ARBA" id="ARBA00023326"/>
    </source>
</evidence>
<evidence type="ECO:0000256" key="2">
    <source>
        <dbReference type="ARBA" id="ARBA00022801"/>
    </source>
</evidence>
<keyword evidence="7 9" id="KW-0624">Polysaccharide degradation</keyword>
<dbReference type="InterPro" id="IPR036434">
    <property type="entry name" value="Beta_cellobiohydrolase_sf"/>
</dbReference>
<evidence type="ECO:0000256" key="1">
    <source>
        <dbReference type="ARBA" id="ARBA00022729"/>
    </source>
</evidence>
<dbReference type="PANTHER" id="PTHR34876:SF4">
    <property type="entry name" value="1,4-BETA-D-GLUCAN CELLOBIOHYDROLASE C-RELATED"/>
    <property type="match status" value="1"/>
</dbReference>
<keyword evidence="5 9" id="KW-0119">Carbohydrate metabolism</keyword>
<dbReference type="PROSITE" id="PS00656">
    <property type="entry name" value="GLYCOSYL_HYDROL_F6_2"/>
    <property type="match status" value="1"/>
</dbReference>
<evidence type="ECO:0000256" key="3">
    <source>
        <dbReference type="ARBA" id="ARBA00023001"/>
    </source>
</evidence>
<dbReference type="EMBL" id="LT629772">
    <property type="protein sequence ID" value="SDS50354.1"/>
    <property type="molecule type" value="Genomic_DNA"/>
</dbReference>
<evidence type="ECO:0000313" key="12">
    <source>
        <dbReference type="EMBL" id="SDS50354.1"/>
    </source>
</evidence>
<dbReference type="InterPro" id="IPR016288">
    <property type="entry name" value="Beta_cellobiohydrolase"/>
</dbReference>
<dbReference type="Gene3D" id="3.20.20.40">
    <property type="entry name" value="1, 4-beta cellobiohydrolase"/>
    <property type="match status" value="1"/>
</dbReference>
<keyword evidence="3 9" id="KW-0136">Cellulose degradation</keyword>
<organism evidence="12 13">
    <name type="scientific">Microlunatus soli</name>
    <dbReference type="NCBI Taxonomy" id="630515"/>
    <lineage>
        <taxon>Bacteria</taxon>
        <taxon>Bacillati</taxon>
        <taxon>Actinomycetota</taxon>
        <taxon>Actinomycetes</taxon>
        <taxon>Propionibacteriales</taxon>
        <taxon>Propionibacteriaceae</taxon>
        <taxon>Microlunatus</taxon>
    </lineage>
</organism>
<keyword evidence="6 9" id="KW-0326">Glycosidase</keyword>
<dbReference type="GO" id="GO:0030245">
    <property type="term" value="P:cellulose catabolic process"/>
    <property type="evidence" value="ECO:0007669"/>
    <property type="project" value="UniProtKB-KW"/>
</dbReference>
<comment type="similarity">
    <text evidence="9">Belongs to the glycosyl hydrolase family 6.</text>
</comment>
<evidence type="ECO:0000256" key="10">
    <source>
        <dbReference type="SAM" id="MobiDB-lite"/>
    </source>
</evidence>
<evidence type="ECO:0000313" key="13">
    <source>
        <dbReference type="Proteomes" id="UP000199103"/>
    </source>
</evidence>
<sequence length="495" mass="51883">MITKPSLRRGLWSTAAVIVGAMIICLLGPSTTASGPGVESCPALPSPVYAERSSADATTLALDGSTATSSGAERPWQLGALFSASAAPGRGLIGAHLLIDPTGGRLYSSDARQIGDAVRRGYRDAGVRFWVPESTACGVGVRRFVRAEDSRYATTSTAAQSLAAAGWRDQGIAFRAEPLSEFRWPATDGKGPLDLPPYLSTDSAGWSAFRDATDPAERRLLYQIAATPIAIWLGGAADITSHVAQITAAAAARRQAPHFVLYAIPRRDCDGYAAGGLADPDTYRRWIDGIRAGIGGRPAVVVVEPDAIGMSCLSPAEATERLALLRYALRTLSADPDTWVYLHAGSAGLDPAVIVPTLISAGIEHARGFAVNVAGFDTTSNEVDYGKRLLRGLAAAGIADKHFVVDTSRNGSGRPAAGSTGDVPRWCNPRGRSLGERPTPHTGDDQVDALLWIKPPGESDGPCYEGDPTGWFGSYAIGLASRALARGTIAELPLP</sequence>
<reference evidence="12 13" key="1">
    <citation type="submission" date="2016-10" db="EMBL/GenBank/DDBJ databases">
        <authorList>
            <person name="de Groot N.N."/>
        </authorList>
    </citation>
    <scope>NUCLEOTIDE SEQUENCE [LARGE SCALE GENOMIC DNA]</scope>
    <source>
        <strain evidence="12 13">DSM 21800</strain>
    </source>
</reference>
<dbReference type="Pfam" id="PF18885">
    <property type="entry name" value="DUF5648"/>
    <property type="match status" value="1"/>
</dbReference>
<name>A0A1H1SQT6_9ACTN</name>